<feature type="domain" description="Photolyase/cryptochrome alpha/beta" evidence="8">
    <location>
        <begin position="6"/>
        <end position="131"/>
    </location>
</feature>
<proteinExistence type="inferred from homology"/>
<dbReference type="GO" id="GO:0003677">
    <property type="term" value="F:DNA binding"/>
    <property type="evidence" value="ECO:0007669"/>
    <property type="project" value="TreeGrafter"/>
</dbReference>
<dbReference type="Gene3D" id="1.25.40.80">
    <property type="match status" value="1"/>
</dbReference>
<organism evidence="9 10">
    <name type="scientific">Faecalibacter rhinopitheci</name>
    <dbReference type="NCBI Taxonomy" id="2779678"/>
    <lineage>
        <taxon>Bacteria</taxon>
        <taxon>Pseudomonadati</taxon>
        <taxon>Bacteroidota</taxon>
        <taxon>Flavobacteriia</taxon>
        <taxon>Flavobacteriales</taxon>
        <taxon>Weeksellaceae</taxon>
        <taxon>Faecalibacter</taxon>
    </lineage>
</organism>
<evidence type="ECO:0000256" key="2">
    <source>
        <dbReference type="ARBA" id="ARBA00022630"/>
    </source>
</evidence>
<keyword evidence="10" id="KW-1185">Reference proteome</keyword>
<protein>
    <submittedName>
        <fullName evidence="9">Deoxyribodipyrimidine photo-lyase</fullName>
    </submittedName>
</protein>
<gene>
    <name evidence="9" type="ORF">IM532_00375</name>
</gene>
<comment type="cofactor">
    <cofactor evidence="5">
        <name>FAD</name>
        <dbReference type="ChEBI" id="CHEBI:57692"/>
    </cofactor>
    <text evidence="5">Binds 1 FAD per subunit.</text>
</comment>
<dbReference type="Proteomes" id="UP000608754">
    <property type="component" value="Unassembled WGS sequence"/>
</dbReference>
<evidence type="ECO:0000256" key="6">
    <source>
        <dbReference type="PIRSR" id="PIRSR602081-2"/>
    </source>
</evidence>
<comment type="caution">
    <text evidence="9">The sequence shown here is derived from an EMBL/GenBank/DDBJ whole genome shotgun (WGS) entry which is preliminary data.</text>
</comment>
<dbReference type="InterPro" id="IPR036134">
    <property type="entry name" value="Crypto/Photolyase_FAD-like_sf"/>
</dbReference>
<dbReference type="InterPro" id="IPR014729">
    <property type="entry name" value="Rossmann-like_a/b/a_fold"/>
</dbReference>
<dbReference type="InterPro" id="IPR002081">
    <property type="entry name" value="Cryptochrome/DNA_photolyase_1"/>
</dbReference>
<keyword evidence="3 5" id="KW-0274">FAD</keyword>
<dbReference type="EMBL" id="JADGIK010000001">
    <property type="protein sequence ID" value="MBF0595927.1"/>
    <property type="molecule type" value="Genomic_DNA"/>
</dbReference>
<feature type="binding site" evidence="5">
    <location>
        <position position="209"/>
    </location>
    <ligand>
        <name>FAD</name>
        <dbReference type="ChEBI" id="CHEBI:57692"/>
    </ligand>
</feature>
<keyword evidence="4 7" id="KW-0157">Chromophore</keyword>
<feature type="binding site" evidence="5">
    <location>
        <position position="250"/>
    </location>
    <ligand>
        <name>FAD</name>
        <dbReference type="ChEBI" id="CHEBI:57692"/>
    </ligand>
</feature>
<evidence type="ECO:0000313" key="9">
    <source>
        <dbReference type="EMBL" id="MBF0595927.1"/>
    </source>
</evidence>
<feature type="binding site" evidence="5">
    <location>
        <begin position="253"/>
        <end position="260"/>
    </location>
    <ligand>
        <name>FAD</name>
        <dbReference type="ChEBI" id="CHEBI:57692"/>
    </ligand>
</feature>
<comment type="similarity">
    <text evidence="7">Belongs to the DNA photolyase family.</text>
</comment>
<dbReference type="RefSeq" id="WP_194181461.1">
    <property type="nucleotide sequence ID" value="NZ_JADGIK010000001.1"/>
</dbReference>
<reference evidence="9" key="1">
    <citation type="submission" date="2020-10" db="EMBL/GenBank/DDBJ databases">
        <authorList>
            <person name="Lu T."/>
            <person name="Wang Q."/>
            <person name="Han X."/>
        </authorList>
    </citation>
    <scope>NUCLEOTIDE SEQUENCE</scope>
    <source>
        <strain evidence="9">WQ 117</strain>
    </source>
</reference>
<dbReference type="PROSITE" id="PS00394">
    <property type="entry name" value="DNA_PHOTOLYASES_1_1"/>
    <property type="match status" value="1"/>
</dbReference>
<dbReference type="InterPro" id="IPR018394">
    <property type="entry name" value="DNA_photolyase_1_CS_C"/>
</dbReference>
<dbReference type="GO" id="GO:0006139">
    <property type="term" value="P:nucleobase-containing compound metabolic process"/>
    <property type="evidence" value="ECO:0007669"/>
    <property type="project" value="UniProtKB-ARBA"/>
</dbReference>
<dbReference type="Pfam" id="PF03441">
    <property type="entry name" value="FAD_binding_7"/>
    <property type="match status" value="1"/>
</dbReference>
<evidence type="ECO:0000259" key="8">
    <source>
        <dbReference type="PROSITE" id="PS51645"/>
    </source>
</evidence>
<dbReference type="InterPro" id="IPR006050">
    <property type="entry name" value="DNA_photolyase_N"/>
</dbReference>
<evidence type="ECO:0000256" key="3">
    <source>
        <dbReference type="ARBA" id="ARBA00022827"/>
    </source>
</evidence>
<dbReference type="GO" id="GO:0006950">
    <property type="term" value="P:response to stress"/>
    <property type="evidence" value="ECO:0007669"/>
    <property type="project" value="UniProtKB-ARBA"/>
</dbReference>
<keyword evidence="2 5" id="KW-0285">Flavoprotein</keyword>
<dbReference type="PROSITE" id="PS00691">
    <property type="entry name" value="DNA_PHOTOLYASES_1_2"/>
    <property type="match status" value="1"/>
</dbReference>
<dbReference type="InterPro" id="IPR005101">
    <property type="entry name" value="Cryptochr/Photolyase_FAD-bd"/>
</dbReference>
<dbReference type="SUPFAM" id="SSF52425">
    <property type="entry name" value="Cryptochrome/photolyase, N-terminal domain"/>
    <property type="match status" value="1"/>
</dbReference>
<comment type="cofactor">
    <cofactor evidence="1">
        <name>(6R)-5,10-methylene-5,6,7,8-tetrahydrofolate</name>
        <dbReference type="ChEBI" id="CHEBI:15636"/>
    </cofactor>
</comment>
<sequence>MIKKHKINIFWFRRDLRLVDNIGLFHALNQDLPTLPLFIFDSNILNDLDDKKDRRVDYIHQALEDMNVDLKKFNSSLLIQQGDPYKVFHELKKQYDIQSIYCNEDYEQYGINRDRAIKNDFNLIQFKDHVIFRYDEILKKDQTPYTVFTPYSKQWKAKLNNENYRSYKCNFNNFIKCNFDFPSIERIGFESTSLLFKVPSIPLDSLTNYSEVRDIPGLDATTKLSIALRFGIISIRSCVATAVKENSETWLNELIWRDFFIQILAHFPKSAYQVFKQKYDAINWRNNEQEFDLWCKGKTGYPIVDAGMRELNETGFMHNRVRMIVASFLCKHLLIDWRWGESYFAAKLNDYEMASNVGNWQWASSSGCDATPYFRVFNPTLQQQKFDPNFEYIKRWIPNFDPSNYIEPIVSHDFARQRAISTYKEGINSFK</sequence>
<dbReference type="Gene3D" id="1.10.579.10">
    <property type="entry name" value="DNA Cyclobutane Dipyrimidine Photolyase, subunit A, domain 3"/>
    <property type="match status" value="1"/>
</dbReference>
<evidence type="ECO:0000313" key="10">
    <source>
        <dbReference type="Proteomes" id="UP000608754"/>
    </source>
</evidence>
<name>A0A8J7FKF6_9FLAO</name>
<dbReference type="PROSITE" id="PS51645">
    <property type="entry name" value="PHR_CRY_ALPHA_BETA"/>
    <property type="match status" value="1"/>
</dbReference>
<evidence type="ECO:0000256" key="5">
    <source>
        <dbReference type="PIRSR" id="PIRSR602081-1"/>
    </source>
</evidence>
<feature type="site" description="Electron transfer via tryptophanyl radical" evidence="6">
    <location>
        <position position="360"/>
    </location>
</feature>
<accession>A0A8J7FKF6</accession>
<dbReference type="InterPro" id="IPR036155">
    <property type="entry name" value="Crypto/Photolyase_N_sf"/>
</dbReference>
<dbReference type="GO" id="GO:0071949">
    <property type="term" value="F:FAD binding"/>
    <property type="evidence" value="ECO:0007669"/>
    <property type="project" value="TreeGrafter"/>
</dbReference>
<feature type="binding site" evidence="5">
    <location>
        <begin position="221"/>
        <end position="225"/>
    </location>
    <ligand>
        <name>FAD</name>
        <dbReference type="ChEBI" id="CHEBI:57692"/>
    </ligand>
</feature>
<feature type="site" description="Electron transfer via tryptophanyl radical" evidence="6">
    <location>
        <position position="284"/>
    </location>
</feature>
<feature type="site" description="Electron transfer via tryptophanyl radical" evidence="6">
    <location>
        <position position="337"/>
    </location>
</feature>
<dbReference type="GO" id="GO:0003904">
    <property type="term" value="F:deoxyribodipyrimidine photo-lyase activity"/>
    <property type="evidence" value="ECO:0007669"/>
    <property type="project" value="TreeGrafter"/>
</dbReference>
<evidence type="ECO:0000256" key="7">
    <source>
        <dbReference type="RuleBase" id="RU004182"/>
    </source>
</evidence>
<dbReference type="AlphaFoldDB" id="A0A8J7FKF6"/>
<dbReference type="Pfam" id="PF00875">
    <property type="entry name" value="DNA_photolyase"/>
    <property type="match status" value="1"/>
</dbReference>
<dbReference type="GO" id="GO:0009416">
    <property type="term" value="P:response to light stimulus"/>
    <property type="evidence" value="ECO:0007669"/>
    <property type="project" value="TreeGrafter"/>
</dbReference>
<dbReference type="SUPFAM" id="SSF48173">
    <property type="entry name" value="Cryptochrome/photolyase FAD-binding domain"/>
    <property type="match status" value="1"/>
</dbReference>
<evidence type="ECO:0000256" key="1">
    <source>
        <dbReference type="ARBA" id="ARBA00001932"/>
    </source>
</evidence>
<dbReference type="Gene3D" id="3.40.50.620">
    <property type="entry name" value="HUPs"/>
    <property type="match status" value="1"/>
</dbReference>
<dbReference type="PANTHER" id="PTHR11455:SF9">
    <property type="entry name" value="CRYPTOCHROME CIRCADIAN CLOCK 5 ISOFORM X1"/>
    <property type="match status" value="1"/>
</dbReference>
<dbReference type="PRINTS" id="PR00147">
    <property type="entry name" value="DNAPHOTLYASE"/>
</dbReference>
<dbReference type="PANTHER" id="PTHR11455">
    <property type="entry name" value="CRYPTOCHROME"/>
    <property type="match status" value="1"/>
</dbReference>
<evidence type="ECO:0000256" key="4">
    <source>
        <dbReference type="ARBA" id="ARBA00022991"/>
    </source>
</evidence>